<dbReference type="Gene3D" id="3.20.20.70">
    <property type="entry name" value="Aldolase class I"/>
    <property type="match status" value="1"/>
</dbReference>
<feature type="binding site" evidence="7">
    <location>
        <position position="140"/>
    </location>
    <ligand>
        <name>FMN</name>
        <dbReference type="ChEBI" id="CHEBI:58210"/>
    </ligand>
</feature>
<evidence type="ECO:0000313" key="9">
    <source>
        <dbReference type="EMBL" id="BDU76870.1"/>
    </source>
</evidence>
<reference evidence="9" key="1">
    <citation type="journal article" date="2023" name="Int. J. Syst. Evol. Microbiol.">
        <title>Mesoterricola silvestris gen. nov., sp. nov., Mesoterricola sediminis sp. nov., Geothrix oryzae sp. nov., Geothrix edaphica sp. nov., Geothrix rubra sp. nov., and Geothrix limicola sp. nov., six novel members of Acidobacteriota isolated from soils.</title>
        <authorList>
            <person name="Itoh H."/>
            <person name="Sugisawa Y."/>
            <person name="Mise K."/>
            <person name="Xu Z."/>
            <person name="Kuniyasu M."/>
            <person name="Ushijima N."/>
            <person name="Kawano K."/>
            <person name="Kobayashi E."/>
            <person name="Shiratori Y."/>
            <person name="Masuda Y."/>
            <person name="Senoo K."/>
        </authorList>
    </citation>
    <scope>NUCLEOTIDE SEQUENCE</scope>
    <source>
        <strain evidence="9">W786</strain>
    </source>
</reference>
<dbReference type="KEGG" id="msea:METESE_18280"/>
<name>A0AA48GWC9_9BACT</name>
<feature type="domain" description="DUS-like FMN-binding" evidence="8">
    <location>
        <begin position="14"/>
        <end position="311"/>
    </location>
</feature>
<dbReference type="CDD" id="cd02801">
    <property type="entry name" value="DUS_like_FMN"/>
    <property type="match status" value="1"/>
</dbReference>
<feature type="binding site" evidence="7">
    <location>
        <position position="172"/>
    </location>
    <ligand>
        <name>FMN</name>
        <dbReference type="ChEBI" id="CHEBI:58210"/>
    </ligand>
</feature>
<dbReference type="EMBL" id="AP027081">
    <property type="protein sequence ID" value="BDU76870.1"/>
    <property type="molecule type" value="Genomic_DNA"/>
</dbReference>
<evidence type="ECO:0000256" key="6">
    <source>
        <dbReference type="PIRSR" id="PIRSR006621-1"/>
    </source>
</evidence>
<feature type="active site" description="Proton donor" evidence="6">
    <location>
        <position position="101"/>
    </location>
</feature>
<dbReference type="InterPro" id="IPR035587">
    <property type="entry name" value="DUS-like_FMN-bd"/>
</dbReference>
<proteinExistence type="inferred from homology"/>
<dbReference type="AlphaFoldDB" id="A0AA48GWC9"/>
<protein>
    <recommendedName>
        <fullName evidence="5">tRNA-dihydrouridine synthase</fullName>
        <ecNumber evidence="5">1.3.1.-</ecNumber>
    </recommendedName>
</protein>
<feature type="binding site" evidence="7">
    <location>
        <position position="71"/>
    </location>
    <ligand>
        <name>FMN</name>
        <dbReference type="ChEBI" id="CHEBI:58210"/>
    </ligand>
</feature>
<comment type="similarity">
    <text evidence="5">Belongs to the dus family.</text>
</comment>
<dbReference type="EC" id="1.3.1.-" evidence="5"/>
<keyword evidence="2 5" id="KW-0288">FMN</keyword>
<dbReference type="PIRSF" id="PIRSF006621">
    <property type="entry name" value="Dus"/>
    <property type="match status" value="1"/>
</dbReference>
<dbReference type="GO" id="GO:0003723">
    <property type="term" value="F:RNA binding"/>
    <property type="evidence" value="ECO:0007669"/>
    <property type="project" value="TreeGrafter"/>
</dbReference>
<evidence type="ECO:0000256" key="5">
    <source>
        <dbReference type="PIRNR" id="PIRNR006621"/>
    </source>
</evidence>
<sequence length="328" mass="37227">MSLGGQEIAPALFLAPMEGITHSAFRRLLSDYGGYGALFTEMLSAGAFLQEKTLESPYTRRRPCEGKVIYQFGASGREDLEAVLRKVESLAPDAVDLNLGCPAPKIRAHGWGVSLAADFPRLRTVLERFRRAWPGTLTVKVRLGDDPERWREGFLERVRLFEDLGVDAMTVHARFSGEKLKRRPRWEEFAWIAARTRLPVIGNGDICAPEDLVRHREAFAPLAGLMLGRIAVVKPWIFRAFAGLPVEPPDHAELWDRHYRYLLEDMPPERAFGRLMDFTYYYAKNFLFGHELYRGVQKARTCEEIREAALRFLEAGPTPNRGTGVSFT</sequence>
<organism evidence="9 10">
    <name type="scientific">Mesoterricola sediminis</name>
    <dbReference type="NCBI Taxonomy" id="2927980"/>
    <lineage>
        <taxon>Bacteria</taxon>
        <taxon>Pseudomonadati</taxon>
        <taxon>Acidobacteriota</taxon>
        <taxon>Holophagae</taxon>
        <taxon>Holophagales</taxon>
        <taxon>Holophagaceae</taxon>
        <taxon>Mesoterricola</taxon>
    </lineage>
</organism>
<keyword evidence="7" id="KW-0547">Nucleotide-binding</keyword>
<keyword evidence="4 5" id="KW-0560">Oxidoreductase</keyword>
<keyword evidence="3 5" id="KW-0819">tRNA processing</keyword>
<gene>
    <name evidence="9" type="ORF">METESE_18280</name>
</gene>
<evidence type="ECO:0000256" key="7">
    <source>
        <dbReference type="PIRSR" id="PIRSR006621-2"/>
    </source>
</evidence>
<dbReference type="GO" id="GO:0017150">
    <property type="term" value="F:tRNA dihydrouridine synthase activity"/>
    <property type="evidence" value="ECO:0007669"/>
    <property type="project" value="InterPro"/>
</dbReference>
<evidence type="ECO:0000313" key="10">
    <source>
        <dbReference type="Proteomes" id="UP001228113"/>
    </source>
</evidence>
<keyword evidence="10" id="KW-1185">Reference proteome</keyword>
<dbReference type="Proteomes" id="UP001228113">
    <property type="component" value="Chromosome"/>
</dbReference>
<dbReference type="PANTHER" id="PTHR45846:SF1">
    <property type="entry name" value="TRNA-DIHYDROURIDINE(47) SYNTHASE [NAD(P)(+)]-LIKE"/>
    <property type="match status" value="1"/>
</dbReference>
<dbReference type="InterPro" id="IPR013785">
    <property type="entry name" value="Aldolase_TIM"/>
</dbReference>
<evidence type="ECO:0000256" key="2">
    <source>
        <dbReference type="ARBA" id="ARBA00022643"/>
    </source>
</evidence>
<feature type="binding site" evidence="7">
    <location>
        <begin position="228"/>
        <end position="229"/>
    </location>
    <ligand>
        <name>FMN</name>
        <dbReference type="ChEBI" id="CHEBI:58210"/>
    </ligand>
</feature>
<dbReference type="Pfam" id="PF01207">
    <property type="entry name" value="Dus"/>
    <property type="match status" value="1"/>
</dbReference>
<accession>A0AA48GWC9</accession>
<comment type="function">
    <text evidence="5">Catalyzes the synthesis of 5,6-dihydrouridine (D), a modified base found in the D-loop of most tRNAs, via the reduction of the C5-C6 double bond in target uridines.</text>
</comment>
<dbReference type="InterPro" id="IPR001269">
    <property type="entry name" value="DUS_fam"/>
</dbReference>
<evidence type="ECO:0000259" key="8">
    <source>
        <dbReference type="Pfam" id="PF01207"/>
    </source>
</evidence>
<evidence type="ECO:0000256" key="1">
    <source>
        <dbReference type="ARBA" id="ARBA00022630"/>
    </source>
</evidence>
<dbReference type="PANTHER" id="PTHR45846">
    <property type="entry name" value="TRNA-DIHYDROURIDINE(47) SYNTHASE [NAD(P)(+)]-LIKE"/>
    <property type="match status" value="1"/>
</dbReference>
<comment type="cofactor">
    <cofactor evidence="5 7">
        <name>FMN</name>
        <dbReference type="ChEBI" id="CHEBI:58210"/>
    </cofactor>
</comment>
<dbReference type="SUPFAM" id="SSF51395">
    <property type="entry name" value="FMN-linked oxidoreductases"/>
    <property type="match status" value="1"/>
</dbReference>
<keyword evidence="1 5" id="KW-0285">Flavoprotein</keyword>
<dbReference type="GO" id="GO:0050660">
    <property type="term" value="F:flavin adenine dinucleotide binding"/>
    <property type="evidence" value="ECO:0007669"/>
    <property type="project" value="InterPro"/>
</dbReference>
<evidence type="ECO:0000256" key="3">
    <source>
        <dbReference type="ARBA" id="ARBA00022694"/>
    </source>
</evidence>
<evidence type="ECO:0000256" key="4">
    <source>
        <dbReference type="ARBA" id="ARBA00023002"/>
    </source>
</evidence>